<evidence type="ECO:0000259" key="3">
    <source>
        <dbReference type="Pfam" id="PF25137"/>
    </source>
</evidence>
<dbReference type="Proteomes" id="UP000095651">
    <property type="component" value="Unassembled WGS sequence"/>
</dbReference>
<dbReference type="GO" id="GO:1990362">
    <property type="term" value="F:butanol dehydrogenase (NAD+) activity"/>
    <property type="evidence" value="ECO:0007669"/>
    <property type="project" value="InterPro"/>
</dbReference>
<dbReference type="Pfam" id="PF00465">
    <property type="entry name" value="Fe-ADH"/>
    <property type="match status" value="1"/>
</dbReference>
<dbReference type="InterPro" id="IPR018211">
    <property type="entry name" value="ADH_Fe_CS"/>
</dbReference>
<dbReference type="RefSeq" id="WP_055660333.1">
    <property type="nucleotide sequence ID" value="NZ_CABIXC010000026.1"/>
</dbReference>
<dbReference type="CDD" id="cd08187">
    <property type="entry name" value="BDH"/>
    <property type="match status" value="1"/>
</dbReference>
<evidence type="ECO:0000259" key="2">
    <source>
        <dbReference type="Pfam" id="PF00465"/>
    </source>
</evidence>
<keyword evidence="1 4" id="KW-0560">Oxidoreductase</keyword>
<evidence type="ECO:0000313" key="7">
    <source>
        <dbReference type="Proteomes" id="UP000261257"/>
    </source>
</evidence>
<dbReference type="EMBL" id="CYZE01000026">
    <property type="protein sequence ID" value="CUP35875.1"/>
    <property type="molecule type" value="Genomic_DNA"/>
</dbReference>
<dbReference type="Gene3D" id="3.40.50.1970">
    <property type="match status" value="1"/>
</dbReference>
<dbReference type="GO" id="GO:1990002">
    <property type="term" value="F:methylglyoxal reductase (NADPH) (acetol producing) activity"/>
    <property type="evidence" value="ECO:0007669"/>
    <property type="project" value="TreeGrafter"/>
</dbReference>
<accession>A0A174MPQ6</accession>
<name>A0A174MPQ6_9FIRM</name>
<dbReference type="SUPFAM" id="SSF56796">
    <property type="entry name" value="Dehydroquinate synthase-like"/>
    <property type="match status" value="1"/>
</dbReference>
<dbReference type="GO" id="GO:0046872">
    <property type="term" value="F:metal ion binding"/>
    <property type="evidence" value="ECO:0007669"/>
    <property type="project" value="InterPro"/>
</dbReference>
<dbReference type="GO" id="GO:0008106">
    <property type="term" value="F:alcohol dehydrogenase (NADP+) activity"/>
    <property type="evidence" value="ECO:0007669"/>
    <property type="project" value="TreeGrafter"/>
</dbReference>
<dbReference type="InterPro" id="IPR044731">
    <property type="entry name" value="BDH-like"/>
</dbReference>
<dbReference type="GO" id="GO:0005829">
    <property type="term" value="C:cytosol"/>
    <property type="evidence" value="ECO:0007669"/>
    <property type="project" value="TreeGrafter"/>
</dbReference>
<dbReference type="Pfam" id="PF25137">
    <property type="entry name" value="ADH_Fe_C"/>
    <property type="match status" value="1"/>
</dbReference>
<dbReference type="FunFam" id="3.40.50.1970:FF:000003">
    <property type="entry name" value="Alcohol dehydrogenase, iron-containing"/>
    <property type="match status" value="1"/>
</dbReference>
<dbReference type="PROSITE" id="PS00060">
    <property type="entry name" value="ADH_IRON_2"/>
    <property type="match status" value="1"/>
</dbReference>
<organism evidence="4 6">
    <name type="scientific">Hungatella hathewayi</name>
    <dbReference type="NCBI Taxonomy" id="154046"/>
    <lineage>
        <taxon>Bacteria</taxon>
        <taxon>Bacillati</taxon>
        <taxon>Bacillota</taxon>
        <taxon>Clostridia</taxon>
        <taxon>Lachnospirales</taxon>
        <taxon>Lachnospiraceae</taxon>
        <taxon>Hungatella</taxon>
    </lineage>
</organism>
<proteinExistence type="predicted"/>
<reference evidence="4 6" key="1">
    <citation type="submission" date="2015-09" db="EMBL/GenBank/DDBJ databases">
        <authorList>
            <consortium name="Pathogen Informatics"/>
        </authorList>
    </citation>
    <scope>NUCLEOTIDE SEQUENCE [LARGE SCALE GENOMIC DNA]</scope>
    <source>
        <strain evidence="4 6">2789STDY5608850</strain>
    </source>
</reference>
<dbReference type="AlphaFoldDB" id="A0A174MPQ6"/>
<feature type="domain" description="Fe-containing alcohol dehydrogenase-like C-terminal" evidence="3">
    <location>
        <begin position="188"/>
        <end position="386"/>
    </location>
</feature>
<dbReference type="EC" id="1.1.1.-" evidence="4"/>
<dbReference type="PANTHER" id="PTHR43633:SF1">
    <property type="entry name" value="ALCOHOL DEHYDROGENASE YQHD"/>
    <property type="match status" value="1"/>
</dbReference>
<dbReference type="EMBL" id="QSSQ01000046">
    <property type="protein sequence ID" value="RGL95279.1"/>
    <property type="molecule type" value="Genomic_DNA"/>
</dbReference>
<evidence type="ECO:0000256" key="1">
    <source>
        <dbReference type="ARBA" id="ARBA00023002"/>
    </source>
</evidence>
<protein>
    <submittedName>
        <fullName evidence="5">Iron-containing alcohol dehydrogenase</fullName>
    </submittedName>
    <submittedName>
        <fullName evidence="4">NADH-dependent butanol dehydrogenase</fullName>
        <ecNumber evidence="4">1.1.1.-</ecNumber>
    </submittedName>
</protein>
<dbReference type="PANTHER" id="PTHR43633">
    <property type="entry name" value="ALCOHOL DEHYDROGENASE YQHD"/>
    <property type="match status" value="1"/>
</dbReference>
<dbReference type="Gene3D" id="1.20.1090.10">
    <property type="entry name" value="Dehydroquinate synthase-like - alpha domain"/>
    <property type="match status" value="1"/>
</dbReference>
<evidence type="ECO:0000313" key="5">
    <source>
        <dbReference type="EMBL" id="RGL95279.1"/>
    </source>
</evidence>
<evidence type="ECO:0000313" key="6">
    <source>
        <dbReference type="Proteomes" id="UP000095651"/>
    </source>
</evidence>
<feature type="domain" description="Alcohol dehydrogenase iron-type/glycerol dehydrogenase GldA" evidence="2">
    <location>
        <begin position="9"/>
        <end position="177"/>
    </location>
</feature>
<gene>
    <name evidence="4" type="primary">bdhA_3</name>
    <name evidence="5" type="ORF">DXC39_28150</name>
    <name evidence="4" type="ORF">ERS852407_05707</name>
</gene>
<dbReference type="Proteomes" id="UP000261257">
    <property type="component" value="Unassembled WGS sequence"/>
</dbReference>
<reference evidence="5 7" key="2">
    <citation type="submission" date="2018-08" db="EMBL/GenBank/DDBJ databases">
        <title>A genome reference for cultivated species of the human gut microbiota.</title>
        <authorList>
            <person name="Zou Y."/>
            <person name="Xue W."/>
            <person name="Luo G."/>
        </authorList>
    </citation>
    <scope>NUCLEOTIDE SEQUENCE [LARGE SCALE GENOMIC DNA]</scope>
    <source>
        <strain evidence="5 7">TF05-11AC</strain>
    </source>
</reference>
<dbReference type="InterPro" id="IPR001670">
    <property type="entry name" value="ADH_Fe/GldA"/>
</dbReference>
<sequence>MDNFLYHIPTKIHFGRGKVSELPGEVQVYGNRVLLVYGGGSIKKIGLYDSIIKLFADAGIEWFELGGVDPNPRVESVREGVRLCREHEIDVVIPAGGGSAIDCAKAVAACASYEGDAWDMVSGKVKVGEVLPVIAVLTVAATGSEMDTSAVISNPETRDKIGFSNAAMRPKVSIMDPEYTYSVSKYQTAAGTADIISHVLEVYFNNNPGAYLQNRFCEAVLKTAVAYGHRAYRDPEDYEARANLMWAGSWAINGLLSKGNPVGWSAHSMEHELSAFYDITHGAGLAVLIPHWLRHMMREENLYNYVEYGVEIWRIDPSLDPHEIAEKAIGATEAYFKEMDLPSTLRELGIDEEYFDEMAEKAGAGLKKAFIPMEKEDVLAIFKAAL</sequence>
<evidence type="ECO:0000313" key="4">
    <source>
        <dbReference type="EMBL" id="CUP35875.1"/>
    </source>
</evidence>
<dbReference type="InterPro" id="IPR056798">
    <property type="entry name" value="ADH_Fe_C"/>
</dbReference>